<evidence type="ECO:0000259" key="4">
    <source>
        <dbReference type="PROSITE" id="PS51898"/>
    </source>
</evidence>
<keyword evidence="2" id="KW-0238">DNA-binding</keyword>
<dbReference type="Pfam" id="PF00589">
    <property type="entry name" value="Phage_integrase"/>
    <property type="match status" value="1"/>
</dbReference>
<evidence type="ECO:0000256" key="2">
    <source>
        <dbReference type="ARBA" id="ARBA00023125"/>
    </source>
</evidence>
<reference evidence="5 6" key="1">
    <citation type="submission" date="2015-07" db="EMBL/GenBank/DDBJ databases">
        <title>High-quality draft genome sequence of Oceanobacillus caeni HM6, a bacillus isolated from a human feces.</title>
        <authorList>
            <person name="Kumar J."/>
            <person name="Verma M.K."/>
            <person name="Pandey R."/>
            <person name="Bhambi M."/>
            <person name="Chauhan N."/>
        </authorList>
    </citation>
    <scope>NUCLEOTIDE SEQUENCE [LARGE SCALE GENOMIC DNA]</scope>
    <source>
        <strain evidence="5 6">HM6</strain>
    </source>
</reference>
<keyword evidence="6" id="KW-1185">Reference proteome</keyword>
<accession>A0ABR5MGQ8</accession>
<dbReference type="InterPro" id="IPR011010">
    <property type="entry name" value="DNA_brk_join_enz"/>
</dbReference>
<dbReference type="InterPro" id="IPR002104">
    <property type="entry name" value="Integrase_catalytic"/>
</dbReference>
<sequence>MKEKGLPLFGYDPSNPKKDFHCGNSMFSDMEWDFNGYVDKKHLSGARLKIKFYAFEHKPEMLEVVKWFMHHEMTTGDILTAKRSMDGIVKYIKFINEYVPEVESFAEISKELLIAYFDHLLIAKSETTGNPLSPVTIKKAALAIKEVLIKGSVKGWDVPDDVGYVQRLYDDKIINNKALKTDSKKQMKKLAAKVSDEDLIDKIVKTAMKDLEQNRNILVASATVITLQLGLRISEIITIETGCLKPIGGETMIDCGTEKLHSERIEVLKPANELVIEVISKLEEYSRPLRKESGLPYLFLNRKRNEKGYPVALVNHPNWNKNYLRPWLREHQFYDSNGNLIDFTSHTLRHAFATYALKGGASIEVISEIMNHKTIRGTQHYTHPIQEEVKRRFNEVLNEGAILSGKKALQIKDKLKEHNPFKGKTTDQVDKLRRAMKIQVLSHGLCLHHPMRNEPCAGDGVCLGCRNFLTTPEFLDVHKGRLERVRNELSKVPSEGPYENKLRRMESYLVDIIKDLEKQLNYSGEKDNTEYKNPAMLGG</sequence>
<name>A0ABR5MGQ8_9BACI</name>
<dbReference type="InterPro" id="IPR013762">
    <property type="entry name" value="Integrase-like_cat_sf"/>
</dbReference>
<gene>
    <name evidence="5" type="ORF">AFL42_14130</name>
</gene>
<feature type="domain" description="Tyr recombinase" evidence="4">
    <location>
        <begin position="189"/>
        <end position="394"/>
    </location>
</feature>
<dbReference type="CDD" id="cd00397">
    <property type="entry name" value="DNA_BRE_C"/>
    <property type="match status" value="1"/>
</dbReference>
<dbReference type="InterPro" id="IPR050090">
    <property type="entry name" value="Tyrosine_recombinase_XerCD"/>
</dbReference>
<dbReference type="Gene3D" id="1.10.443.10">
    <property type="entry name" value="Intergrase catalytic core"/>
    <property type="match status" value="1"/>
</dbReference>
<protein>
    <submittedName>
        <fullName evidence="5">Integrase</fullName>
    </submittedName>
</protein>
<dbReference type="EMBL" id="LGTK01000062">
    <property type="protein sequence ID" value="KPH71803.1"/>
    <property type="molecule type" value="Genomic_DNA"/>
</dbReference>
<keyword evidence="3" id="KW-0233">DNA recombination</keyword>
<evidence type="ECO:0000256" key="3">
    <source>
        <dbReference type="ARBA" id="ARBA00023172"/>
    </source>
</evidence>
<evidence type="ECO:0000313" key="5">
    <source>
        <dbReference type="EMBL" id="KPH71803.1"/>
    </source>
</evidence>
<evidence type="ECO:0000313" key="6">
    <source>
        <dbReference type="Proteomes" id="UP000037854"/>
    </source>
</evidence>
<dbReference type="SUPFAM" id="SSF56349">
    <property type="entry name" value="DNA breaking-rejoining enzymes"/>
    <property type="match status" value="1"/>
</dbReference>
<dbReference type="PANTHER" id="PTHR30349:SF41">
    <property type="entry name" value="INTEGRASE_RECOMBINASE PROTEIN MJ0367-RELATED"/>
    <property type="match status" value="1"/>
</dbReference>
<dbReference type="Proteomes" id="UP000037854">
    <property type="component" value="Unassembled WGS sequence"/>
</dbReference>
<proteinExistence type="inferred from homology"/>
<comment type="caution">
    <text evidence="5">The sequence shown here is derived from an EMBL/GenBank/DDBJ whole genome shotgun (WGS) entry which is preliminary data.</text>
</comment>
<dbReference type="PROSITE" id="PS51898">
    <property type="entry name" value="TYR_RECOMBINASE"/>
    <property type="match status" value="1"/>
</dbReference>
<dbReference type="PANTHER" id="PTHR30349">
    <property type="entry name" value="PHAGE INTEGRASE-RELATED"/>
    <property type="match status" value="1"/>
</dbReference>
<organism evidence="5 6">
    <name type="scientific">Oceanobacillus caeni</name>
    <dbReference type="NCBI Taxonomy" id="405946"/>
    <lineage>
        <taxon>Bacteria</taxon>
        <taxon>Bacillati</taxon>
        <taxon>Bacillota</taxon>
        <taxon>Bacilli</taxon>
        <taxon>Bacillales</taxon>
        <taxon>Bacillaceae</taxon>
        <taxon>Oceanobacillus</taxon>
    </lineage>
</organism>
<comment type="similarity">
    <text evidence="1">Belongs to the 'phage' integrase family.</text>
</comment>
<evidence type="ECO:0000256" key="1">
    <source>
        <dbReference type="ARBA" id="ARBA00008857"/>
    </source>
</evidence>